<gene>
    <name evidence="3" type="ORF">LXD69_00590</name>
</gene>
<dbReference type="Proteomes" id="UP000830454">
    <property type="component" value="Chromosome"/>
</dbReference>
<dbReference type="Pfam" id="PF00534">
    <property type="entry name" value="Glycos_transf_1"/>
    <property type="match status" value="1"/>
</dbReference>
<dbReference type="InterPro" id="IPR001296">
    <property type="entry name" value="Glyco_trans_1"/>
</dbReference>
<evidence type="ECO:0000259" key="1">
    <source>
        <dbReference type="Pfam" id="PF00534"/>
    </source>
</evidence>
<reference evidence="3" key="2">
    <citation type="submission" date="2022-04" db="EMBL/GenBank/DDBJ databases">
        <title>Complete Genome Sequence of Flavobacterium sediminilitoris YSM-43, Isolated from a Tidal Sediment.</title>
        <authorList>
            <person name="Lee P.A."/>
        </authorList>
    </citation>
    <scope>NUCLEOTIDE SEQUENCE</scope>
    <source>
        <strain evidence="3">YSM-43</strain>
    </source>
</reference>
<evidence type="ECO:0000313" key="3">
    <source>
        <dbReference type="EMBL" id="UOX34026.1"/>
    </source>
</evidence>
<evidence type="ECO:0000259" key="2">
    <source>
        <dbReference type="Pfam" id="PF13477"/>
    </source>
</evidence>
<dbReference type="Pfam" id="PF13477">
    <property type="entry name" value="Glyco_trans_4_2"/>
    <property type="match status" value="1"/>
</dbReference>
<sequence>MPSIHTIRWIENLANSNHELYWFDILGKGKLDTDVKMTQIINWNKRKLPYFKGEHFLRKKTPRLYEKIESFLKITANEKLVQLLEEIKPDLVHSFEMHSCSSPILRTMQENPKIKWLYSCWGSDIYKYQEIPFYLPKIKKNLARINYLHTDCLRDYKLAQKLGFKGVHMEIIPGGGGFKLELFQDYFKSLEERKIILVKGYQHHVGRGLQIVKALEQLPISSIKYQVVVFGAHTEVQNYIEDQKLPFKVFGRHSLTHKEILNLMGNSIMYIGNSISDGMPNTLLEAIVMGAFPIQSNPGNVTAEIILNGTNGLLINNPDSISEIKELIEASVNNPNLLAHAFQYNQHNLKAKLEYKHIQQKIVALYNKIESEL</sequence>
<dbReference type="Gene3D" id="3.40.50.2000">
    <property type="entry name" value="Glycogen Phosphorylase B"/>
    <property type="match status" value="2"/>
</dbReference>
<feature type="domain" description="Glycosyl transferase family 1" evidence="1">
    <location>
        <begin position="191"/>
        <end position="343"/>
    </location>
</feature>
<accession>A0ABY4HMY5</accession>
<protein>
    <submittedName>
        <fullName evidence="3">Glycosyltransferase</fullName>
        <ecNumber evidence="3">2.4.-.-</ecNumber>
    </submittedName>
</protein>
<feature type="domain" description="Glycosyltransferase subfamily 4-like N-terminal" evidence="2">
    <location>
        <begin position="3"/>
        <end position="149"/>
    </location>
</feature>
<keyword evidence="3" id="KW-0808">Transferase</keyword>
<dbReference type="SUPFAM" id="SSF53756">
    <property type="entry name" value="UDP-Glycosyltransferase/glycogen phosphorylase"/>
    <property type="match status" value="1"/>
</dbReference>
<dbReference type="GO" id="GO:0016757">
    <property type="term" value="F:glycosyltransferase activity"/>
    <property type="evidence" value="ECO:0007669"/>
    <property type="project" value="UniProtKB-KW"/>
</dbReference>
<organism evidence="3 4">
    <name type="scientific">Flavobacterium sediminilitoris</name>
    <dbReference type="NCBI Taxonomy" id="2024526"/>
    <lineage>
        <taxon>Bacteria</taxon>
        <taxon>Pseudomonadati</taxon>
        <taxon>Bacteroidota</taxon>
        <taxon>Flavobacteriia</taxon>
        <taxon>Flavobacteriales</taxon>
        <taxon>Flavobacteriaceae</taxon>
        <taxon>Flavobacterium</taxon>
    </lineage>
</organism>
<keyword evidence="4" id="KW-1185">Reference proteome</keyword>
<reference evidence="3" key="1">
    <citation type="submission" date="2021-12" db="EMBL/GenBank/DDBJ databases">
        <authorList>
            <person name="Cha I.-T."/>
            <person name="Lee K.-E."/>
            <person name="Park S.-J."/>
        </authorList>
    </citation>
    <scope>NUCLEOTIDE SEQUENCE</scope>
    <source>
        <strain evidence="3">YSM-43</strain>
    </source>
</reference>
<dbReference type="EMBL" id="CP090145">
    <property type="protein sequence ID" value="UOX34026.1"/>
    <property type="molecule type" value="Genomic_DNA"/>
</dbReference>
<dbReference type="InterPro" id="IPR028098">
    <property type="entry name" value="Glyco_trans_4-like_N"/>
</dbReference>
<evidence type="ECO:0000313" key="4">
    <source>
        <dbReference type="Proteomes" id="UP000830454"/>
    </source>
</evidence>
<name>A0ABY4HMY5_9FLAO</name>
<dbReference type="EC" id="2.4.-.-" evidence="3"/>
<keyword evidence="3" id="KW-0328">Glycosyltransferase</keyword>
<proteinExistence type="predicted"/>